<dbReference type="GeneID" id="43330897"/>
<proteinExistence type="predicted"/>
<dbReference type="OrthoDB" id="380769at2157"/>
<keyword evidence="2" id="KW-1185">Reference proteome</keyword>
<dbReference type="EMBL" id="FTNP01000011">
    <property type="protein sequence ID" value="SIS09546.1"/>
    <property type="molecule type" value="Genomic_DNA"/>
</dbReference>
<accession>A0A1N7GAK0</accession>
<evidence type="ECO:0000313" key="1">
    <source>
        <dbReference type="EMBL" id="SIS09546.1"/>
    </source>
</evidence>
<evidence type="ECO:0000313" key="2">
    <source>
        <dbReference type="Proteomes" id="UP000185687"/>
    </source>
</evidence>
<dbReference type="AlphaFoldDB" id="A0A1N7GAK0"/>
<name>A0A1N7GAK0_9EURY</name>
<sequence>MTGDPHRDLHNAALRSNDEATIFQEYHHRRKDTQHRLNASVAGFDNGAVIVHVASPAYFQNTPTNQVDVGQLQQDYDNWPIVKTGDRLHTNSKLDSRGIVAHQDDPFENRETVTRVDRSGILEAVSTSVLSNRNNNDEETSQFVTSKFEKGLVSLVDAYIERLREGNQEGTLVTVSYVNLDGVLIRTRGGFSRHSEIKDTPVRTPVTILGDGNLRDELTPVIQPLWNAIGYSQSSHMRDGEWEFES</sequence>
<reference evidence="1 2" key="1">
    <citation type="submission" date="2017-01" db="EMBL/GenBank/DDBJ databases">
        <authorList>
            <person name="Mah S.A."/>
            <person name="Swanson W.J."/>
            <person name="Moy G.W."/>
            <person name="Vacquier V.D."/>
        </authorList>
    </citation>
    <scope>NUCLEOTIDE SEQUENCE [LARGE SCALE GENOMIC DNA]</scope>
    <source>
        <strain evidence="1 2">CGMCC 1.8909</strain>
    </source>
</reference>
<organism evidence="1 2">
    <name type="scientific">Natronorubrum daqingense</name>
    <dbReference type="NCBI Taxonomy" id="588898"/>
    <lineage>
        <taxon>Archaea</taxon>
        <taxon>Methanobacteriati</taxon>
        <taxon>Methanobacteriota</taxon>
        <taxon>Stenosarchaea group</taxon>
        <taxon>Halobacteria</taxon>
        <taxon>Halobacteriales</taxon>
        <taxon>Natrialbaceae</taxon>
        <taxon>Natronorubrum</taxon>
    </lineage>
</organism>
<protein>
    <submittedName>
        <fullName evidence="1">Uncharacterized protein</fullName>
    </submittedName>
</protein>
<gene>
    <name evidence="1" type="ORF">SAMN05421809_3841</name>
</gene>
<dbReference type="Proteomes" id="UP000185687">
    <property type="component" value="Unassembled WGS sequence"/>
</dbReference>
<dbReference type="RefSeq" id="WP_139327092.1">
    <property type="nucleotide sequence ID" value="NZ_CP019329.1"/>
</dbReference>